<dbReference type="Gene3D" id="3.30.9.10">
    <property type="entry name" value="D-Amino Acid Oxidase, subunit A, domain 2"/>
    <property type="match status" value="1"/>
</dbReference>
<feature type="domain" description="Alpha-glycerophosphate oxidase C-terminal" evidence="8">
    <location>
        <begin position="400"/>
        <end position="508"/>
    </location>
</feature>
<organism evidence="9 10">
    <name type="scientific">Nocardioides bigeumensis</name>
    <dbReference type="NCBI Taxonomy" id="433657"/>
    <lineage>
        <taxon>Bacteria</taxon>
        <taxon>Bacillati</taxon>
        <taxon>Actinomycetota</taxon>
        <taxon>Actinomycetes</taxon>
        <taxon>Propionibacteriales</taxon>
        <taxon>Nocardioidaceae</taxon>
        <taxon>Nocardioides</taxon>
    </lineage>
</organism>
<proteinExistence type="inferred from homology"/>
<dbReference type="PRINTS" id="PR01001">
    <property type="entry name" value="FADG3PDH"/>
</dbReference>
<dbReference type="InterPro" id="IPR038299">
    <property type="entry name" value="DAO_C_sf"/>
</dbReference>
<evidence type="ECO:0000259" key="7">
    <source>
        <dbReference type="Pfam" id="PF01266"/>
    </source>
</evidence>
<dbReference type="PROSITE" id="PS00978">
    <property type="entry name" value="FAD_G3PDH_2"/>
    <property type="match status" value="1"/>
</dbReference>
<comment type="cofactor">
    <cofactor evidence="1">
        <name>FAD</name>
        <dbReference type="ChEBI" id="CHEBI:57692"/>
    </cofactor>
</comment>
<name>A0ABN2YYT6_9ACTN</name>
<dbReference type="InterPro" id="IPR006076">
    <property type="entry name" value="FAD-dep_OxRdtase"/>
</dbReference>
<evidence type="ECO:0000256" key="5">
    <source>
        <dbReference type="ARBA" id="ARBA00022827"/>
    </source>
</evidence>
<evidence type="ECO:0000256" key="4">
    <source>
        <dbReference type="ARBA" id="ARBA00022798"/>
    </source>
</evidence>
<dbReference type="Pfam" id="PF01266">
    <property type="entry name" value="DAO"/>
    <property type="match status" value="1"/>
</dbReference>
<keyword evidence="6" id="KW-0560">Oxidoreductase</keyword>
<dbReference type="Pfam" id="PF16901">
    <property type="entry name" value="DAO_C"/>
    <property type="match status" value="1"/>
</dbReference>
<dbReference type="PANTHER" id="PTHR11985">
    <property type="entry name" value="GLYCEROL-3-PHOSPHATE DEHYDROGENASE"/>
    <property type="match status" value="1"/>
</dbReference>
<evidence type="ECO:0000313" key="9">
    <source>
        <dbReference type="EMBL" id="GAA2134169.1"/>
    </source>
</evidence>
<dbReference type="PANTHER" id="PTHR11985:SF35">
    <property type="entry name" value="ANAEROBIC GLYCEROL-3-PHOSPHATE DEHYDROGENASE SUBUNIT A"/>
    <property type="match status" value="1"/>
</dbReference>
<protein>
    <submittedName>
        <fullName evidence="9">Glycerol-3-phosphate dehydrogenase/oxidase</fullName>
    </submittedName>
</protein>
<accession>A0ABN2YYT6</accession>
<evidence type="ECO:0000313" key="10">
    <source>
        <dbReference type="Proteomes" id="UP001500575"/>
    </source>
</evidence>
<dbReference type="InterPro" id="IPR000447">
    <property type="entry name" value="G3P_DH_FAD-dep"/>
</dbReference>
<evidence type="ECO:0000259" key="8">
    <source>
        <dbReference type="Pfam" id="PF16901"/>
    </source>
</evidence>
<evidence type="ECO:0000256" key="6">
    <source>
        <dbReference type="ARBA" id="ARBA00023002"/>
    </source>
</evidence>
<dbReference type="InterPro" id="IPR036188">
    <property type="entry name" value="FAD/NAD-bd_sf"/>
</dbReference>
<keyword evidence="3" id="KW-0285">Flavoprotein</keyword>
<dbReference type="Gene3D" id="1.10.8.870">
    <property type="entry name" value="Alpha-glycerophosphate oxidase, cap domain"/>
    <property type="match status" value="1"/>
</dbReference>
<dbReference type="SUPFAM" id="SSF51905">
    <property type="entry name" value="FAD/NAD(P)-binding domain"/>
    <property type="match status" value="1"/>
</dbReference>
<dbReference type="RefSeq" id="WP_344305667.1">
    <property type="nucleotide sequence ID" value="NZ_BAAAQQ010000014.1"/>
</dbReference>
<sequence length="518" mass="54055">MTRIRPGLRDAPASVDLVVVGLGVTGAGVALDAATRGLRVLAVDAHDLAFGTSRWSSKLVHGGLRYLAQGRVGVAHESAIERQVLMEVTAPHLTHAVPMVLPLTSAVSRTQAAVATAGLHAGDLLRRGSHTGAETLPRPRRLSATETLQLAPGLRRAGLRGGLLSWDGQLEDDARLVATIARTAAQHGAEVRTRARVLHATGTQVTLRDELDGTTHRVAARAVVNATGVWAGDLVPEVRLRPSRGSHLVLREDAFRGLRAVVTAPVPGSASRFVMVLPQPDGTVYVGLTDEPVGGPIPDVPVPAETEIGFLLDVVSAAFERPLRRADVVGSFAGLRPLLDPSVSEGAGSDGAGATADLSRRHAVLTSATGVVSVVGGKLTTYRRMAEDAVDAAGLAADPCRTRTLPLAGAAPRDALASSEAPRRLVRRYGADADLVLDSAREATGLSADELLAPVADGPPGCLPACLAELVFGVTHEGAHDVADLLDRRTRVGLVPADRRRAEPAARRALAISSRPHR</sequence>
<evidence type="ECO:0000256" key="1">
    <source>
        <dbReference type="ARBA" id="ARBA00001974"/>
    </source>
</evidence>
<dbReference type="EMBL" id="BAAAQQ010000014">
    <property type="protein sequence ID" value="GAA2134169.1"/>
    <property type="molecule type" value="Genomic_DNA"/>
</dbReference>
<dbReference type="Gene3D" id="3.50.50.60">
    <property type="entry name" value="FAD/NAD(P)-binding domain"/>
    <property type="match status" value="1"/>
</dbReference>
<dbReference type="Proteomes" id="UP001500575">
    <property type="component" value="Unassembled WGS sequence"/>
</dbReference>
<dbReference type="InterPro" id="IPR031656">
    <property type="entry name" value="DAO_C"/>
</dbReference>
<gene>
    <name evidence="9" type="ORF">GCM10009843_40390</name>
</gene>
<keyword evidence="5" id="KW-0274">FAD</keyword>
<keyword evidence="4" id="KW-0319">Glycerol metabolism</keyword>
<reference evidence="9 10" key="1">
    <citation type="journal article" date="2019" name="Int. J. Syst. Evol. Microbiol.">
        <title>The Global Catalogue of Microorganisms (GCM) 10K type strain sequencing project: providing services to taxonomists for standard genome sequencing and annotation.</title>
        <authorList>
            <consortium name="The Broad Institute Genomics Platform"/>
            <consortium name="The Broad Institute Genome Sequencing Center for Infectious Disease"/>
            <person name="Wu L."/>
            <person name="Ma J."/>
        </authorList>
    </citation>
    <scope>NUCLEOTIDE SEQUENCE [LARGE SCALE GENOMIC DNA]</scope>
    <source>
        <strain evidence="9 10">JCM 16021</strain>
    </source>
</reference>
<comment type="similarity">
    <text evidence="2">Belongs to the FAD-dependent glycerol-3-phosphate dehydrogenase family.</text>
</comment>
<keyword evidence="10" id="KW-1185">Reference proteome</keyword>
<evidence type="ECO:0000256" key="3">
    <source>
        <dbReference type="ARBA" id="ARBA00022630"/>
    </source>
</evidence>
<comment type="caution">
    <text evidence="9">The sequence shown here is derived from an EMBL/GenBank/DDBJ whole genome shotgun (WGS) entry which is preliminary data.</text>
</comment>
<evidence type="ECO:0000256" key="2">
    <source>
        <dbReference type="ARBA" id="ARBA00007330"/>
    </source>
</evidence>
<feature type="domain" description="FAD dependent oxidoreductase" evidence="7">
    <location>
        <begin position="16"/>
        <end position="382"/>
    </location>
</feature>